<sequence>MAPNAAWVTLLTKTEYLPGALVVDNCLKAVGSKYPLVIMATPQLPQDARRILKKRGIPIREIDRLQPQDETSSMAERDSRFTRFADTWTKLQAFELVEYERVVLIDSDMIILKNMDELMEMDLPNDWIAAVHACACNPRKFPHYPTDWIPENCAYTSVIHPTGITNPPVITPSSPQPYKQLNSGLVIITPSSKLAKDIRQFLMTSPLVPTFAFPDQDLLAAFFEGKWKVLPYIYNALKTLRLIHKPLWRDEEVCCLHYIFHEKPWSLPPGSGGDYDEVDRWWWDRYEKLGKEMRKTDEEGWKIVDTHVAHTPSTA</sequence>
<accession>A0AAW0GXJ0</accession>
<dbReference type="PANTHER" id="PTHR11183">
    <property type="entry name" value="GLYCOGENIN SUBFAMILY MEMBER"/>
    <property type="match status" value="1"/>
</dbReference>
<comment type="caution">
    <text evidence="1">The sequence shown here is derived from an EMBL/GenBank/DDBJ whole genome shotgun (WGS) entry which is preliminary data.</text>
</comment>
<dbReference type="Pfam" id="PF01501">
    <property type="entry name" value="Glyco_transf_8"/>
    <property type="match status" value="1"/>
</dbReference>
<reference evidence="1 2" key="1">
    <citation type="submission" date="2022-09" db="EMBL/GenBank/DDBJ databases">
        <authorList>
            <person name="Palmer J.M."/>
        </authorList>
    </citation>
    <scope>NUCLEOTIDE SEQUENCE [LARGE SCALE GENOMIC DNA]</scope>
    <source>
        <strain evidence="1 2">DSM 7382</strain>
    </source>
</reference>
<evidence type="ECO:0008006" key="3">
    <source>
        <dbReference type="Google" id="ProtNLM"/>
    </source>
</evidence>
<dbReference type="GO" id="GO:0016757">
    <property type="term" value="F:glycosyltransferase activity"/>
    <property type="evidence" value="ECO:0007669"/>
    <property type="project" value="InterPro"/>
</dbReference>
<dbReference type="Proteomes" id="UP001385951">
    <property type="component" value="Unassembled WGS sequence"/>
</dbReference>
<proteinExistence type="predicted"/>
<evidence type="ECO:0000313" key="1">
    <source>
        <dbReference type="EMBL" id="KAK7694495.1"/>
    </source>
</evidence>
<evidence type="ECO:0000313" key="2">
    <source>
        <dbReference type="Proteomes" id="UP001385951"/>
    </source>
</evidence>
<dbReference type="InterPro" id="IPR002495">
    <property type="entry name" value="Glyco_trans_8"/>
</dbReference>
<name>A0AAW0GXJ0_9APHY</name>
<gene>
    <name evidence="1" type="ORF">QCA50_001681</name>
</gene>
<organism evidence="1 2">
    <name type="scientific">Cerrena zonata</name>
    <dbReference type="NCBI Taxonomy" id="2478898"/>
    <lineage>
        <taxon>Eukaryota</taxon>
        <taxon>Fungi</taxon>
        <taxon>Dikarya</taxon>
        <taxon>Basidiomycota</taxon>
        <taxon>Agaricomycotina</taxon>
        <taxon>Agaricomycetes</taxon>
        <taxon>Polyporales</taxon>
        <taxon>Cerrenaceae</taxon>
        <taxon>Cerrena</taxon>
    </lineage>
</organism>
<dbReference type="SUPFAM" id="SSF53448">
    <property type="entry name" value="Nucleotide-diphospho-sugar transferases"/>
    <property type="match status" value="1"/>
</dbReference>
<dbReference type="EMBL" id="JASBNA010000002">
    <property type="protein sequence ID" value="KAK7694495.1"/>
    <property type="molecule type" value="Genomic_DNA"/>
</dbReference>
<dbReference type="InterPro" id="IPR029044">
    <property type="entry name" value="Nucleotide-diphossugar_trans"/>
</dbReference>
<protein>
    <recommendedName>
        <fullName evidence="3">Glycosyltransferase family 8 protein</fullName>
    </recommendedName>
</protein>
<dbReference type="Gene3D" id="3.90.550.10">
    <property type="entry name" value="Spore Coat Polysaccharide Biosynthesis Protein SpsA, Chain A"/>
    <property type="match status" value="1"/>
</dbReference>
<dbReference type="AlphaFoldDB" id="A0AAW0GXJ0"/>
<dbReference type="InterPro" id="IPR050587">
    <property type="entry name" value="GNT1/Glycosyltrans_8"/>
</dbReference>
<dbReference type="CDD" id="cd02537">
    <property type="entry name" value="GT8_Glycogenin"/>
    <property type="match status" value="1"/>
</dbReference>
<keyword evidence="2" id="KW-1185">Reference proteome</keyword>